<evidence type="ECO:0000256" key="1">
    <source>
        <dbReference type="SAM" id="MobiDB-lite"/>
    </source>
</evidence>
<name>A0A1I2BNX4_9ACTN</name>
<feature type="compositionally biased region" description="Polar residues" evidence="1">
    <location>
        <begin position="39"/>
        <end position="55"/>
    </location>
</feature>
<organism evidence="2 3">
    <name type="scientific">Actinoplanes philippinensis</name>
    <dbReference type="NCBI Taxonomy" id="35752"/>
    <lineage>
        <taxon>Bacteria</taxon>
        <taxon>Bacillati</taxon>
        <taxon>Actinomycetota</taxon>
        <taxon>Actinomycetes</taxon>
        <taxon>Micromonosporales</taxon>
        <taxon>Micromonosporaceae</taxon>
        <taxon>Actinoplanes</taxon>
    </lineage>
</organism>
<dbReference type="STRING" id="35752.SAMN05421541_102423"/>
<dbReference type="EMBL" id="FONV01000002">
    <property type="protein sequence ID" value="SFE57518.1"/>
    <property type="molecule type" value="Genomic_DNA"/>
</dbReference>
<dbReference type="Proteomes" id="UP000199645">
    <property type="component" value="Unassembled WGS sequence"/>
</dbReference>
<keyword evidence="3" id="KW-1185">Reference proteome</keyword>
<evidence type="ECO:0000313" key="3">
    <source>
        <dbReference type="Proteomes" id="UP000199645"/>
    </source>
</evidence>
<dbReference type="AlphaFoldDB" id="A0A1I2BNX4"/>
<gene>
    <name evidence="2" type="ORF">SAMN05421541_102423</name>
</gene>
<accession>A0A1I2BNX4</accession>
<reference evidence="2 3" key="1">
    <citation type="submission" date="2016-10" db="EMBL/GenBank/DDBJ databases">
        <authorList>
            <person name="de Groot N.N."/>
        </authorList>
    </citation>
    <scope>NUCLEOTIDE SEQUENCE [LARGE SCALE GENOMIC DNA]</scope>
    <source>
        <strain evidence="2 3">DSM 43019</strain>
    </source>
</reference>
<feature type="region of interest" description="Disordered" evidence="1">
    <location>
        <begin position="1"/>
        <end position="62"/>
    </location>
</feature>
<protein>
    <submittedName>
        <fullName evidence="2">Uncharacterized protein</fullName>
    </submittedName>
</protein>
<sequence length="62" mass="6552">MADVEIRRRPAPPEGGARGVTRPEGNPSSHRRGKDQADSDSSNVTVSTATQTLQTVPCPPDP</sequence>
<proteinExistence type="predicted"/>
<evidence type="ECO:0000313" key="2">
    <source>
        <dbReference type="EMBL" id="SFE57518.1"/>
    </source>
</evidence>